<reference evidence="1 2" key="1">
    <citation type="journal article" date="2022" name="Hortic Res">
        <title>A haplotype resolved chromosomal level avocado genome allows analysis of novel avocado genes.</title>
        <authorList>
            <person name="Nath O."/>
            <person name="Fletcher S.J."/>
            <person name="Hayward A."/>
            <person name="Shaw L.M."/>
            <person name="Masouleh A.K."/>
            <person name="Furtado A."/>
            <person name="Henry R.J."/>
            <person name="Mitter N."/>
        </authorList>
    </citation>
    <scope>NUCLEOTIDE SEQUENCE [LARGE SCALE GENOMIC DNA]</scope>
    <source>
        <strain evidence="2">cv. Hass</strain>
    </source>
</reference>
<sequence>MGFERVPERPKEERFKELVVLGEEQVMPGQWQGEEAREEFQWRRFWEGFGREWRNERREMAEGGREVGSEMVGEIRLNKMRKRETSEVLCSSSSCDSLNCGRWYTDI</sequence>
<keyword evidence="2" id="KW-1185">Reference proteome</keyword>
<dbReference type="Proteomes" id="UP001234297">
    <property type="component" value="Chromosome 8"/>
</dbReference>
<evidence type="ECO:0000313" key="1">
    <source>
        <dbReference type="EMBL" id="KAJ8632404.1"/>
    </source>
</evidence>
<proteinExistence type="predicted"/>
<name>A0ACC2LG51_PERAE</name>
<gene>
    <name evidence="1" type="ORF">MRB53_025740</name>
</gene>
<dbReference type="EMBL" id="CM056816">
    <property type="protein sequence ID" value="KAJ8632404.1"/>
    <property type="molecule type" value="Genomic_DNA"/>
</dbReference>
<protein>
    <submittedName>
        <fullName evidence="1">Uncharacterized protein</fullName>
    </submittedName>
</protein>
<evidence type="ECO:0000313" key="2">
    <source>
        <dbReference type="Proteomes" id="UP001234297"/>
    </source>
</evidence>
<accession>A0ACC2LG51</accession>
<comment type="caution">
    <text evidence="1">The sequence shown here is derived from an EMBL/GenBank/DDBJ whole genome shotgun (WGS) entry which is preliminary data.</text>
</comment>
<organism evidence="1 2">
    <name type="scientific">Persea americana</name>
    <name type="common">Avocado</name>
    <dbReference type="NCBI Taxonomy" id="3435"/>
    <lineage>
        <taxon>Eukaryota</taxon>
        <taxon>Viridiplantae</taxon>
        <taxon>Streptophyta</taxon>
        <taxon>Embryophyta</taxon>
        <taxon>Tracheophyta</taxon>
        <taxon>Spermatophyta</taxon>
        <taxon>Magnoliopsida</taxon>
        <taxon>Magnoliidae</taxon>
        <taxon>Laurales</taxon>
        <taxon>Lauraceae</taxon>
        <taxon>Persea</taxon>
    </lineage>
</organism>